<dbReference type="KEGG" id="kal:KALB_4244"/>
<dbReference type="InterPro" id="IPR041657">
    <property type="entry name" value="HTH_17"/>
</dbReference>
<evidence type="ECO:0000259" key="1">
    <source>
        <dbReference type="Pfam" id="PF12728"/>
    </source>
</evidence>
<evidence type="ECO:0000313" key="3">
    <source>
        <dbReference type="Proteomes" id="UP000019225"/>
    </source>
</evidence>
<dbReference type="EMBL" id="CP007155">
    <property type="protein sequence ID" value="AHH97607.1"/>
    <property type="molecule type" value="Genomic_DNA"/>
</dbReference>
<sequence length="66" mass="7113">MSTVMPNSGRPAHYSIREAAWLLGVEQATISRVVRLGTLRAVRRHGRLVIPASALIRLLSQPGGAP</sequence>
<dbReference type="OrthoDB" id="3699088at2"/>
<protein>
    <recommendedName>
        <fullName evidence="1">Helix-turn-helix domain-containing protein</fullName>
    </recommendedName>
</protein>
<dbReference type="SUPFAM" id="SSF46955">
    <property type="entry name" value="Putative DNA-binding domain"/>
    <property type="match status" value="1"/>
</dbReference>
<feature type="domain" description="Helix-turn-helix" evidence="1">
    <location>
        <begin position="14"/>
        <end position="61"/>
    </location>
</feature>
<name>W5W9H2_9PSEU</name>
<accession>W5W9H2</accession>
<proteinExistence type="predicted"/>
<keyword evidence="3" id="KW-1185">Reference proteome</keyword>
<dbReference type="Proteomes" id="UP000019225">
    <property type="component" value="Chromosome"/>
</dbReference>
<dbReference type="RefSeq" id="WP_025357672.1">
    <property type="nucleotide sequence ID" value="NZ_CP007155.1"/>
</dbReference>
<dbReference type="AlphaFoldDB" id="W5W9H2"/>
<evidence type="ECO:0000313" key="2">
    <source>
        <dbReference type="EMBL" id="AHH97607.1"/>
    </source>
</evidence>
<dbReference type="eggNOG" id="ENOG50324TZ">
    <property type="taxonomic scope" value="Bacteria"/>
</dbReference>
<dbReference type="HOGENOM" id="CLU_2825488_0_0_11"/>
<organism evidence="2 3">
    <name type="scientific">Kutzneria albida DSM 43870</name>
    <dbReference type="NCBI Taxonomy" id="1449976"/>
    <lineage>
        <taxon>Bacteria</taxon>
        <taxon>Bacillati</taxon>
        <taxon>Actinomycetota</taxon>
        <taxon>Actinomycetes</taxon>
        <taxon>Pseudonocardiales</taxon>
        <taxon>Pseudonocardiaceae</taxon>
        <taxon>Kutzneria</taxon>
    </lineage>
</organism>
<reference evidence="2 3" key="1">
    <citation type="journal article" date="2014" name="BMC Genomics">
        <title>Complete genome sequence of producer of the glycopeptide antibiotic Aculeximycin Kutzneria albida DSM 43870T, a representative of minor genus of Pseudonocardiaceae.</title>
        <authorList>
            <person name="Rebets Y."/>
            <person name="Tokovenko B."/>
            <person name="Lushchyk I."/>
            <person name="Ruckert C."/>
            <person name="Zaburannyi N."/>
            <person name="Bechthold A."/>
            <person name="Kalinowski J."/>
            <person name="Luzhetskyy A."/>
        </authorList>
    </citation>
    <scope>NUCLEOTIDE SEQUENCE [LARGE SCALE GENOMIC DNA]</scope>
    <source>
        <strain evidence="2">DSM 43870</strain>
    </source>
</reference>
<dbReference type="Pfam" id="PF12728">
    <property type="entry name" value="HTH_17"/>
    <property type="match status" value="1"/>
</dbReference>
<dbReference type="InterPro" id="IPR009061">
    <property type="entry name" value="DNA-bd_dom_put_sf"/>
</dbReference>
<dbReference type="STRING" id="1449976.KALB_4244"/>
<gene>
    <name evidence="2" type="ORF">KALB_4244</name>
</gene>